<protein>
    <submittedName>
        <fullName evidence="2">Uncharacterized protein</fullName>
    </submittedName>
</protein>
<feature type="transmembrane region" description="Helical" evidence="1">
    <location>
        <begin position="33"/>
        <end position="52"/>
    </location>
</feature>
<sequence length="65" mass="7531">MRPRKFCYVMEMVGNPKWPFSDGEGNETNYRHVLIFLLLVILLMVLSFGFALTSRLGVLVPAQWQ</sequence>
<organism evidence="2 3">
    <name type="scientific">Methylacidimicrobium cyclopophantes</name>
    <dbReference type="NCBI Taxonomy" id="1041766"/>
    <lineage>
        <taxon>Bacteria</taxon>
        <taxon>Pseudomonadati</taxon>
        <taxon>Verrucomicrobiota</taxon>
        <taxon>Methylacidimicrobium</taxon>
    </lineage>
</organism>
<accession>A0A5E6MFY9</accession>
<dbReference type="Proteomes" id="UP000381693">
    <property type="component" value="Unassembled WGS sequence"/>
</dbReference>
<comment type="caution">
    <text evidence="2">The sequence shown here is derived from an EMBL/GenBank/DDBJ whole genome shotgun (WGS) entry which is preliminary data.</text>
</comment>
<gene>
    <name evidence="2" type="ORF">MAMC_02009</name>
</gene>
<evidence type="ECO:0000256" key="1">
    <source>
        <dbReference type="SAM" id="Phobius"/>
    </source>
</evidence>
<keyword evidence="1" id="KW-0472">Membrane</keyword>
<keyword evidence="3" id="KW-1185">Reference proteome</keyword>
<keyword evidence="1" id="KW-1133">Transmembrane helix</keyword>
<reference evidence="2" key="1">
    <citation type="submission" date="2019-09" db="EMBL/GenBank/DDBJ databases">
        <authorList>
            <person name="Cremers G."/>
        </authorList>
    </citation>
    <scope>NUCLEOTIDE SEQUENCE [LARGE SCALE GENOMIC DNA]</scope>
    <source>
        <strain evidence="2">3B</strain>
    </source>
</reference>
<name>A0A5E6MFY9_9BACT</name>
<evidence type="ECO:0000313" key="2">
    <source>
        <dbReference type="EMBL" id="VVM08190.1"/>
    </source>
</evidence>
<evidence type="ECO:0000313" key="3">
    <source>
        <dbReference type="Proteomes" id="UP000381693"/>
    </source>
</evidence>
<keyword evidence="1" id="KW-0812">Transmembrane</keyword>
<dbReference type="EMBL" id="CABFUZ020000228">
    <property type="protein sequence ID" value="VVM08190.1"/>
    <property type="molecule type" value="Genomic_DNA"/>
</dbReference>
<proteinExistence type="predicted"/>
<dbReference type="AlphaFoldDB" id="A0A5E6MFY9"/>